<proteinExistence type="predicted"/>
<sequence>MVDVYTPRFRRSAVFVFDEWFSRYSLLIGIHFFIIVTCSRESMPPPAPSRPWTKAEKAGDSPWSAS</sequence>
<evidence type="ECO:0000256" key="1">
    <source>
        <dbReference type="SAM" id="MobiDB-lite"/>
    </source>
</evidence>
<accession>S7TYB3</accession>
<evidence type="ECO:0000256" key="2">
    <source>
        <dbReference type="SAM" id="Phobius"/>
    </source>
</evidence>
<organism evidence="3 4">
    <name type="scientific">Desulfococcus multivorans DSM 2059</name>
    <dbReference type="NCBI Taxonomy" id="1121405"/>
    <lineage>
        <taxon>Bacteria</taxon>
        <taxon>Pseudomonadati</taxon>
        <taxon>Thermodesulfobacteriota</taxon>
        <taxon>Desulfobacteria</taxon>
        <taxon>Desulfobacterales</taxon>
        <taxon>Desulfococcaceae</taxon>
        <taxon>Desulfococcus</taxon>
    </lineage>
</organism>
<reference evidence="3 4" key="1">
    <citation type="journal article" date="2013" name="Genome Announc.">
        <title>Draft genome sequences for three mercury-methylating, sulfate-reducing bacteria.</title>
        <authorList>
            <person name="Brown S.D."/>
            <person name="Hurt R.A.Jr."/>
            <person name="Gilmour C.C."/>
            <person name="Elias D.A."/>
        </authorList>
    </citation>
    <scope>NUCLEOTIDE SEQUENCE [LARGE SCALE GENOMIC DNA]</scope>
    <source>
        <strain evidence="3 4">DSM 2059</strain>
    </source>
</reference>
<feature type="transmembrane region" description="Helical" evidence="2">
    <location>
        <begin position="20"/>
        <end position="38"/>
    </location>
</feature>
<dbReference type="EMBL" id="ATHJ01000069">
    <property type="protein sequence ID" value="EPR42141.1"/>
    <property type="molecule type" value="Genomic_DNA"/>
</dbReference>
<evidence type="ECO:0000313" key="3">
    <source>
        <dbReference type="EMBL" id="EPR42141.1"/>
    </source>
</evidence>
<keyword evidence="2" id="KW-0472">Membrane</keyword>
<evidence type="ECO:0000313" key="4">
    <source>
        <dbReference type="Proteomes" id="UP000014977"/>
    </source>
</evidence>
<keyword evidence="2" id="KW-1133">Transmembrane helix</keyword>
<keyword evidence="2" id="KW-0812">Transmembrane</keyword>
<dbReference type="Proteomes" id="UP000014977">
    <property type="component" value="Unassembled WGS sequence"/>
</dbReference>
<gene>
    <name evidence="3" type="ORF">dsmv_1694</name>
</gene>
<keyword evidence="4" id="KW-1185">Reference proteome</keyword>
<dbReference type="AlphaFoldDB" id="S7TYB3"/>
<feature type="region of interest" description="Disordered" evidence="1">
    <location>
        <begin position="42"/>
        <end position="66"/>
    </location>
</feature>
<protein>
    <submittedName>
        <fullName evidence="3">Uncharacterized protein</fullName>
    </submittedName>
</protein>
<comment type="caution">
    <text evidence="3">The sequence shown here is derived from an EMBL/GenBank/DDBJ whole genome shotgun (WGS) entry which is preliminary data.</text>
</comment>
<name>S7TYB3_DESML</name>